<feature type="region of interest" description="Disordered" evidence="1">
    <location>
        <begin position="1"/>
        <end position="61"/>
    </location>
</feature>
<dbReference type="EMBL" id="JNBY01000080">
    <property type="protein sequence ID" value="KDN85676.1"/>
    <property type="molecule type" value="Genomic_DNA"/>
</dbReference>
<evidence type="ECO:0000256" key="2">
    <source>
        <dbReference type="SAM" id="Phobius"/>
    </source>
</evidence>
<feature type="transmembrane region" description="Helical" evidence="2">
    <location>
        <begin position="101"/>
        <end position="122"/>
    </location>
</feature>
<gene>
    <name evidence="3" type="ORF">KCH_25850</name>
</gene>
<name>A0A066Z5V6_9ACTN</name>
<proteinExistence type="predicted"/>
<feature type="transmembrane region" description="Helical" evidence="2">
    <location>
        <begin position="72"/>
        <end position="95"/>
    </location>
</feature>
<sequence length="335" mass="35156">MDRDEPARRHLPPLTERVPSRPGRDGTPRAGRSPHRCSANPGPARARHHQSRKSSMTTTALPNTRSAQARWLLLWGILATCALAPELVYLVYRIAGQRAPIAVTAIVECGGVLAAAAVTVWLRQARTLRGWRDPVCIAAVTIAIAHANLIGDLSGATDVTVLRLLLTPAVLALLAIELVRHAGGEDLRPARPTWRTVNSAVAPALLYGIAMFLASAVAVVLAQFGALDQVADLGLNTTPTGVLIVRVVSDAVVQEVVMAGGLWALGLALRVPAPAMIAAGVAARLVVQLYMGPPALAAAIVGAAAVGIFLHQRRVLPLIAAHALYNGLAIYAALH</sequence>
<evidence type="ECO:0000256" key="1">
    <source>
        <dbReference type="SAM" id="MobiDB-lite"/>
    </source>
</evidence>
<feature type="transmembrane region" description="Helical" evidence="2">
    <location>
        <begin position="200"/>
        <end position="226"/>
    </location>
</feature>
<feature type="compositionally biased region" description="Basic and acidic residues" evidence="1">
    <location>
        <begin position="18"/>
        <end position="27"/>
    </location>
</feature>
<dbReference type="AlphaFoldDB" id="A0A066Z5V6"/>
<accession>A0A066Z5V6</accession>
<feature type="transmembrane region" description="Helical" evidence="2">
    <location>
        <begin position="134"/>
        <end position="154"/>
    </location>
</feature>
<reference evidence="3 4" key="1">
    <citation type="submission" date="2014-05" db="EMBL/GenBank/DDBJ databases">
        <title>Draft Genome Sequence of Kitasatospora cheerisanensis KCTC 2395.</title>
        <authorList>
            <person name="Nam D.H."/>
        </authorList>
    </citation>
    <scope>NUCLEOTIDE SEQUENCE [LARGE SCALE GENOMIC DNA]</scope>
    <source>
        <strain evidence="3 4">KCTC 2395</strain>
    </source>
</reference>
<feature type="transmembrane region" description="Helical" evidence="2">
    <location>
        <begin position="262"/>
        <end position="282"/>
    </location>
</feature>
<dbReference type="PATRIC" id="fig|1348663.4.peg.2497"/>
<protein>
    <submittedName>
        <fullName evidence="3">Uncharacterized protein</fullName>
    </submittedName>
</protein>
<comment type="caution">
    <text evidence="3">The sequence shown here is derived from an EMBL/GenBank/DDBJ whole genome shotgun (WGS) entry which is preliminary data.</text>
</comment>
<feature type="transmembrane region" description="Helical" evidence="2">
    <location>
        <begin position="315"/>
        <end position="334"/>
    </location>
</feature>
<evidence type="ECO:0000313" key="3">
    <source>
        <dbReference type="EMBL" id="KDN85676.1"/>
    </source>
</evidence>
<evidence type="ECO:0000313" key="4">
    <source>
        <dbReference type="Proteomes" id="UP000027178"/>
    </source>
</evidence>
<feature type="transmembrane region" description="Helical" evidence="2">
    <location>
        <begin position="160"/>
        <end position="179"/>
    </location>
</feature>
<keyword evidence="4" id="KW-1185">Reference proteome</keyword>
<feature type="transmembrane region" description="Helical" evidence="2">
    <location>
        <begin position="289"/>
        <end position="309"/>
    </location>
</feature>
<organism evidence="3 4">
    <name type="scientific">Kitasatospora cheerisanensis KCTC 2395</name>
    <dbReference type="NCBI Taxonomy" id="1348663"/>
    <lineage>
        <taxon>Bacteria</taxon>
        <taxon>Bacillati</taxon>
        <taxon>Actinomycetota</taxon>
        <taxon>Actinomycetes</taxon>
        <taxon>Kitasatosporales</taxon>
        <taxon>Streptomycetaceae</taxon>
        <taxon>Kitasatospora</taxon>
    </lineage>
</organism>
<keyword evidence="2" id="KW-0472">Membrane</keyword>
<keyword evidence="2" id="KW-1133">Transmembrane helix</keyword>
<dbReference type="HOGENOM" id="CLU_828410_0_0_11"/>
<dbReference type="Proteomes" id="UP000027178">
    <property type="component" value="Unassembled WGS sequence"/>
</dbReference>
<keyword evidence="2" id="KW-0812">Transmembrane</keyword>